<evidence type="ECO:0000256" key="8">
    <source>
        <dbReference type="PIRSR" id="PIRSR619791-2"/>
    </source>
</evidence>
<dbReference type="GO" id="GO:0006979">
    <property type="term" value="P:response to oxidative stress"/>
    <property type="evidence" value="ECO:0007669"/>
    <property type="project" value="InterPro"/>
</dbReference>
<dbReference type="EMBL" id="OC003402">
    <property type="protein sequence ID" value="CAD7263255.1"/>
    <property type="molecule type" value="Genomic_DNA"/>
</dbReference>
<evidence type="ECO:0000256" key="1">
    <source>
        <dbReference type="ARBA" id="ARBA00004613"/>
    </source>
</evidence>
<accession>A0A7R9G2J7</accession>
<keyword evidence="6 8" id="KW-0408">Iron</keyword>
<dbReference type="PANTHER" id="PTHR11475">
    <property type="entry name" value="OXIDASE/PEROXIDASE"/>
    <property type="match status" value="1"/>
</dbReference>
<protein>
    <recommendedName>
        <fullName evidence="11">Peroxinectin</fullName>
    </recommendedName>
</protein>
<dbReference type="CDD" id="cd09823">
    <property type="entry name" value="peroxinectin_like"/>
    <property type="match status" value="1"/>
</dbReference>
<dbReference type="GO" id="GO:0004601">
    <property type="term" value="F:peroxidase activity"/>
    <property type="evidence" value="ECO:0007669"/>
    <property type="project" value="UniProtKB-KW"/>
</dbReference>
<evidence type="ECO:0000256" key="7">
    <source>
        <dbReference type="ARBA" id="ARBA00023180"/>
    </source>
</evidence>
<organism evidence="10">
    <name type="scientific">Timema shepardi</name>
    <name type="common">Walking stick</name>
    <dbReference type="NCBI Taxonomy" id="629360"/>
    <lineage>
        <taxon>Eukaryota</taxon>
        <taxon>Metazoa</taxon>
        <taxon>Ecdysozoa</taxon>
        <taxon>Arthropoda</taxon>
        <taxon>Hexapoda</taxon>
        <taxon>Insecta</taxon>
        <taxon>Pterygota</taxon>
        <taxon>Neoptera</taxon>
        <taxon>Polyneoptera</taxon>
        <taxon>Phasmatodea</taxon>
        <taxon>Timematodea</taxon>
        <taxon>Timematoidea</taxon>
        <taxon>Timematidae</taxon>
        <taxon>Timema</taxon>
    </lineage>
</organism>
<reference evidence="10" key="1">
    <citation type="submission" date="2020-11" db="EMBL/GenBank/DDBJ databases">
        <authorList>
            <person name="Tran Van P."/>
        </authorList>
    </citation>
    <scope>NUCLEOTIDE SEQUENCE</scope>
</reference>
<dbReference type="PROSITE" id="PS50292">
    <property type="entry name" value="PEROXIDASE_3"/>
    <property type="match status" value="1"/>
</dbReference>
<dbReference type="FunFam" id="1.10.640.10:FF:000003">
    <property type="entry name" value="chorion peroxidase"/>
    <property type="match status" value="1"/>
</dbReference>
<dbReference type="InterPro" id="IPR019791">
    <property type="entry name" value="Haem_peroxidase_animal"/>
</dbReference>
<keyword evidence="4 8" id="KW-0349">Heme</keyword>
<keyword evidence="2" id="KW-0964">Secreted</keyword>
<keyword evidence="9" id="KW-0812">Transmembrane</keyword>
<dbReference type="GO" id="GO:0046872">
    <property type="term" value="F:metal ion binding"/>
    <property type="evidence" value="ECO:0007669"/>
    <property type="project" value="UniProtKB-KW"/>
</dbReference>
<dbReference type="GO" id="GO:0020037">
    <property type="term" value="F:heme binding"/>
    <property type="evidence" value="ECO:0007669"/>
    <property type="project" value="InterPro"/>
</dbReference>
<evidence type="ECO:0000256" key="2">
    <source>
        <dbReference type="ARBA" id="ARBA00022525"/>
    </source>
</evidence>
<evidence type="ECO:0000256" key="5">
    <source>
        <dbReference type="ARBA" id="ARBA00022729"/>
    </source>
</evidence>
<dbReference type="Pfam" id="PF03098">
    <property type="entry name" value="An_peroxidase"/>
    <property type="match status" value="1"/>
</dbReference>
<keyword evidence="5" id="KW-0732">Signal</keyword>
<keyword evidence="8" id="KW-0479">Metal-binding</keyword>
<dbReference type="PRINTS" id="PR00457">
    <property type="entry name" value="ANPEROXIDASE"/>
</dbReference>
<proteinExistence type="predicted"/>
<dbReference type="AlphaFoldDB" id="A0A7R9G2J7"/>
<dbReference type="SUPFAM" id="SSF48113">
    <property type="entry name" value="Heme-dependent peroxidases"/>
    <property type="match status" value="1"/>
</dbReference>
<dbReference type="Gene3D" id="1.10.640.10">
    <property type="entry name" value="Haem peroxidase domain superfamily, animal type"/>
    <property type="match status" value="1"/>
</dbReference>
<evidence type="ECO:0000256" key="3">
    <source>
        <dbReference type="ARBA" id="ARBA00022559"/>
    </source>
</evidence>
<dbReference type="InterPro" id="IPR037120">
    <property type="entry name" value="Haem_peroxidase_sf_animal"/>
</dbReference>
<dbReference type="GO" id="GO:0022412">
    <property type="term" value="P:cellular process involved in reproduction in multicellular organism"/>
    <property type="evidence" value="ECO:0007669"/>
    <property type="project" value="UniProtKB-ARBA"/>
</dbReference>
<dbReference type="InterPro" id="IPR010255">
    <property type="entry name" value="Haem_peroxidase_sf"/>
</dbReference>
<keyword evidence="9" id="KW-1133">Transmembrane helix</keyword>
<sequence length="882" mass="98929">MVDPTVTPARCRSGGMAQGKVLLKAWVLLWITSLAAAHLHYVRSHFTHLRSEDTARQRTARGREQYDSACWILDGKVRGDKVRGNCTVPVQCPAHVNKREGEKTTVCVLASGSVGVCCASGFNHTAVPRRKSNINNPLARNLVQEVLSRAHQQVEHLFHHQKYLLESGKLNVLEPGTPSFSHLQSVRQIANMGLDLLIQAMQETVATRILRDSAREGLINQELGLELVENGDQMFPCRENPECPESKYRSLDGTCNNPTHPLQGAAQTSMHRLLLPNYADGTWSLRESVMDQQPLPSARLITNTVFSERNVPHSSINILFMQFGQFIAHDISLSPSITHSNGSGISCCTPDGSDVLSEDLKHFACIPIEIPSNDQFFKQFAQRCLSLVRTMLAPRPDCSLGYAVQMNAVSHFLDGSTIYGLTPDANLDLRMSTGGRLRVFHDFGRDLLPLTQDKETCITSEQGSACFLAGDSRVDQTVTLVAVHTLFMREHNRLAEELALLNNHWSDETLFEETRAIVIAELQHIFYTEWLPLLIGEHALDDFDLRDSDVQSVYEPTINPCTTNEFSAAAYRYGHSTVEGKLRIRKNKEIDEIIKLPDLMFNPSKMRLKDFFDNLLQMMTTQPMQNVDSSFTDALTKFLFRAGNPFGADLVSINIQRGRDHGLRSYNDYRELVGLHRARTFRDFEDIMPAQAISRLEDVYSSPDDVDLYVGGLLEHHSPDAIVGPTFLSIIADQFSRLKRGDRFFYSHKGEPHSFTPGKTLTTVPELRLTCHPAGKTEYTTKTARHLCTSLVLWSKRYFVNTGGRDEERPANPSLIDEQLHELKKATMARIICDNSDKIQLKVQSPNAFLMSDQSGYESSGKPLVTEGGEGERVARVNDLVY</sequence>
<evidence type="ECO:0008006" key="11">
    <source>
        <dbReference type="Google" id="ProtNLM"/>
    </source>
</evidence>
<keyword evidence="9" id="KW-0472">Membrane</keyword>
<evidence type="ECO:0000256" key="4">
    <source>
        <dbReference type="ARBA" id="ARBA00022617"/>
    </source>
</evidence>
<keyword evidence="3" id="KW-0560">Oxidoreductase</keyword>
<evidence type="ECO:0000256" key="9">
    <source>
        <dbReference type="SAM" id="Phobius"/>
    </source>
</evidence>
<evidence type="ECO:0000313" key="10">
    <source>
        <dbReference type="EMBL" id="CAD7263255.1"/>
    </source>
</evidence>
<comment type="subcellular location">
    <subcellularLocation>
        <location evidence="1">Secreted</location>
    </subcellularLocation>
</comment>
<feature type="transmembrane region" description="Helical" evidence="9">
    <location>
        <begin position="21"/>
        <end position="41"/>
    </location>
</feature>
<dbReference type="GO" id="GO:0005576">
    <property type="term" value="C:extracellular region"/>
    <property type="evidence" value="ECO:0007669"/>
    <property type="project" value="UniProtKB-SubCell"/>
</dbReference>
<keyword evidence="3" id="KW-0575">Peroxidase</keyword>
<gene>
    <name evidence="10" type="ORF">TSIB3V08_LOCUS7341</name>
</gene>
<dbReference type="PANTHER" id="PTHR11475:SF4">
    <property type="entry name" value="CHORION PEROXIDASE"/>
    <property type="match status" value="1"/>
</dbReference>
<keyword evidence="7" id="KW-0325">Glycoprotein</keyword>
<feature type="binding site" description="axial binding residue" evidence="8">
    <location>
        <position position="575"/>
    </location>
    <ligand>
        <name>heme b</name>
        <dbReference type="ChEBI" id="CHEBI:60344"/>
    </ligand>
    <ligandPart>
        <name>Fe</name>
        <dbReference type="ChEBI" id="CHEBI:18248"/>
    </ligandPart>
</feature>
<evidence type="ECO:0000256" key="6">
    <source>
        <dbReference type="ARBA" id="ARBA00023004"/>
    </source>
</evidence>
<name>A0A7R9G2J7_TIMSH</name>